<dbReference type="AlphaFoldDB" id="A0A7X2SX44"/>
<evidence type="ECO:0000256" key="2">
    <source>
        <dbReference type="PROSITE-ProRule" id="PRU00110"/>
    </source>
</evidence>
<dbReference type="Proteomes" id="UP000461948">
    <property type="component" value="Unassembled WGS sequence"/>
</dbReference>
<evidence type="ECO:0000313" key="5">
    <source>
        <dbReference type="Proteomes" id="UP000461948"/>
    </source>
</evidence>
<evidence type="ECO:0000256" key="1">
    <source>
        <dbReference type="ARBA" id="ARBA00023012"/>
    </source>
</evidence>
<evidence type="ECO:0000259" key="3">
    <source>
        <dbReference type="PROSITE" id="PS50894"/>
    </source>
</evidence>
<keyword evidence="2" id="KW-0597">Phosphoprotein</keyword>
<protein>
    <recommendedName>
        <fullName evidence="3">HPt domain-containing protein</fullName>
    </recommendedName>
</protein>
<reference evidence="4 5" key="1">
    <citation type="submission" date="2019-11" db="EMBL/GenBank/DDBJ databases">
        <title>Draft Genome Sequence of Plant Growth-Promoting Rhizosphere-Associated Bacteria.</title>
        <authorList>
            <person name="Vasilyev I.Y."/>
            <person name="Radchenko V."/>
            <person name="Ilnitskaya E.V."/>
        </authorList>
    </citation>
    <scope>NUCLEOTIDE SEQUENCE [LARGE SCALE GENOMIC DNA]</scope>
    <source>
        <strain evidence="4 5">VRA_MhP_f</strain>
    </source>
</reference>
<feature type="modified residue" description="Phosphohistidine" evidence="2">
    <location>
        <position position="17"/>
    </location>
</feature>
<keyword evidence="1" id="KW-0902">Two-component regulatory system</keyword>
<dbReference type="InterPro" id="IPR008207">
    <property type="entry name" value="Sig_transdc_His_kin_Hpt_dom"/>
</dbReference>
<evidence type="ECO:0000313" key="4">
    <source>
        <dbReference type="EMBL" id="MSE16759.1"/>
    </source>
</evidence>
<dbReference type="CDD" id="cd00088">
    <property type="entry name" value="HPT"/>
    <property type="match status" value="1"/>
</dbReference>
<dbReference type="GO" id="GO:0004672">
    <property type="term" value="F:protein kinase activity"/>
    <property type="evidence" value="ECO:0007669"/>
    <property type="project" value="UniProtKB-ARBA"/>
</dbReference>
<dbReference type="Gene3D" id="1.20.120.160">
    <property type="entry name" value="HPT domain"/>
    <property type="match status" value="1"/>
</dbReference>
<gene>
    <name evidence="4" type="ORF">GKC49_17065</name>
</gene>
<sequence length="70" mass="7797">YTESAEKDYASLAQTAHRLKGVFAMLNLTPGKQLCEELEHHIKACDDSNITNTTSDIDAYVNQLLQQGNQ</sequence>
<dbReference type="SUPFAM" id="SSF47226">
    <property type="entry name" value="Histidine-containing phosphotransfer domain, HPT domain"/>
    <property type="match status" value="1"/>
</dbReference>
<dbReference type="InterPro" id="IPR036641">
    <property type="entry name" value="HPT_dom_sf"/>
</dbReference>
<comment type="caution">
    <text evidence="4">The sequence shown here is derived from an EMBL/GenBank/DDBJ whole genome shotgun (WGS) entry which is preliminary data.</text>
</comment>
<dbReference type="PROSITE" id="PS50894">
    <property type="entry name" value="HPT"/>
    <property type="match status" value="1"/>
</dbReference>
<accession>A0A7X2SX44</accession>
<proteinExistence type="predicted"/>
<feature type="domain" description="HPt" evidence="3">
    <location>
        <begin position="1"/>
        <end position="70"/>
    </location>
</feature>
<dbReference type="Pfam" id="PF01627">
    <property type="entry name" value="Hpt"/>
    <property type="match status" value="1"/>
</dbReference>
<dbReference type="EMBL" id="WKLC01000842">
    <property type="protein sequence ID" value="MSE16759.1"/>
    <property type="molecule type" value="Genomic_DNA"/>
</dbReference>
<feature type="non-terminal residue" evidence="4">
    <location>
        <position position="1"/>
    </location>
</feature>
<organism evidence="4 5">
    <name type="scientific">Enterobacter agglomerans</name>
    <name type="common">Erwinia herbicola</name>
    <name type="synonym">Pantoea agglomerans</name>
    <dbReference type="NCBI Taxonomy" id="549"/>
    <lineage>
        <taxon>Bacteria</taxon>
        <taxon>Pseudomonadati</taxon>
        <taxon>Pseudomonadota</taxon>
        <taxon>Gammaproteobacteria</taxon>
        <taxon>Enterobacterales</taxon>
        <taxon>Erwiniaceae</taxon>
        <taxon>Pantoea</taxon>
        <taxon>Pantoea agglomerans group</taxon>
    </lineage>
</organism>
<name>A0A7X2SX44_ENTAG</name>
<dbReference type="GO" id="GO:0000160">
    <property type="term" value="P:phosphorelay signal transduction system"/>
    <property type="evidence" value="ECO:0007669"/>
    <property type="project" value="UniProtKB-KW"/>
</dbReference>